<evidence type="ECO:0000313" key="4">
    <source>
        <dbReference type="Proteomes" id="UP000077315"/>
    </source>
</evidence>
<comment type="catalytic activity">
    <reaction evidence="1">
        <text>ATP + H2O = ADP + phosphate + H(+)</text>
        <dbReference type="Rhea" id="RHEA:13065"/>
        <dbReference type="ChEBI" id="CHEBI:15377"/>
        <dbReference type="ChEBI" id="CHEBI:15378"/>
        <dbReference type="ChEBI" id="CHEBI:30616"/>
        <dbReference type="ChEBI" id="CHEBI:43474"/>
        <dbReference type="ChEBI" id="CHEBI:456216"/>
        <dbReference type="EC" id="5.6.2.3"/>
    </reaction>
</comment>
<dbReference type="Pfam" id="PF05970">
    <property type="entry name" value="PIF1"/>
    <property type="match status" value="1"/>
</dbReference>
<dbReference type="VEuPathDB" id="FungiDB:PHYBLDRAFT_145966"/>
<dbReference type="GeneID" id="28992474"/>
<keyword evidence="1" id="KW-0378">Hydrolase</keyword>
<dbReference type="RefSeq" id="XP_018290689.1">
    <property type="nucleotide sequence ID" value="XM_018431568.1"/>
</dbReference>
<dbReference type="GO" id="GO:0005524">
    <property type="term" value="F:ATP binding"/>
    <property type="evidence" value="ECO:0007669"/>
    <property type="project" value="UniProtKB-KW"/>
</dbReference>
<dbReference type="GO" id="GO:0043139">
    <property type="term" value="F:5'-3' DNA helicase activity"/>
    <property type="evidence" value="ECO:0007669"/>
    <property type="project" value="UniProtKB-EC"/>
</dbReference>
<evidence type="ECO:0000256" key="1">
    <source>
        <dbReference type="RuleBase" id="RU363044"/>
    </source>
</evidence>
<dbReference type="GO" id="GO:0016887">
    <property type="term" value="F:ATP hydrolysis activity"/>
    <property type="evidence" value="ECO:0007669"/>
    <property type="project" value="RHEA"/>
</dbReference>
<dbReference type="AlphaFoldDB" id="A0A167MEU0"/>
<name>A0A167MEU0_PHYB8</name>
<dbReference type="GO" id="GO:0006310">
    <property type="term" value="P:DNA recombination"/>
    <property type="evidence" value="ECO:0007669"/>
    <property type="project" value="UniProtKB-KW"/>
</dbReference>
<dbReference type="InterPro" id="IPR027417">
    <property type="entry name" value="P-loop_NTPase"/>
</dbReference>
<dbReference type="InParanoid" id="A0A167MEU0"/>
<dbReference type="STRING" id="763407.A0A167MEU0"/>
<keyword evidence="1" id="KW-0234">DNA repair</keyword>
<evidence type="ECO:0000259" key="2">
    <source>
        <dbReference type="Pfam" id="PF05970"/>
    </source>
</evidence>
<comment type="cofactor">
    <cofactor evidence="1">
        <name>Mg(2+)</name>
        <dbReference type="ChEBI" id="CHEBI:18420"/>
    </cofactor>
</comment>
<keyword evidence="1" id="KW-0233">DNA recombination</keyword>
<dbReference type="EMBL" id="KV440982">
    <property type="protein sequence ID" value="OAD72649.1"/>
    <property type="molecule type" value="Genomic_DNA"/>
</dbReference>
<keyword evidence="4" id="KW-1185">Reference proteome</keyword>
<dbReference type="PANTHER" id="PTHR10492">
    <property type="match status" value="1"/>
</dbReference>
<keyword evidence="1" id="KW-0347">Helicase</keyword>
<protein>
    <recommendedName>
        <fullName evidence="1">ATP-dependent DNA helicase</fullName>
        <ecNumber evidence="1">5.6.2.3</ecNumber>
    </recommendedName>
</protein>
<dbReference type="InterPro" id="IPR010285">
    <property type="entry name" value="DNA_helicase_pif1-like_DEAD"/>
</dbReference>
<reference evidence="4" key="1">
    <citation type="submission" date="2015-06" db="EMBL/GenBank/DDBJ databases">
        <title>Expansion of signal transduction pathways in fungi by whole-genome duplication.</title>
        <authorList>
            <consortium name="DOE Joint Genome Institute"/>
            <person name="Corrochano L.M."/>
            <person name="Kuo A."/>
            <person name="Marcet-Houben M."/>
            <person name="Polaino S."/>
            <person name="Salamov A."/>
            <person name="Villalobos J.M."/>
            <person name="Alvarez M.I."/>
            <person name="Avalos J."/>
            <person name="Benito E.P."/>
            <person name="Benoit I."/>
            <person name="Burger G."/>
            <person name="Camino L.P."/>
            <person name="Canovas D."/>
            <person name="Cerda-Olmedo E."/>
            <person name="Cheng J.-F."/>
            <person name="Dominguez A."/>
            <person name="Elias M."/>
            <person name="Eslava A.P."/>
            <person name="Glaser F."/>
            <person name="Grimwood J."/>
            <person name="Gutierrez G."/>
            <person name="Heitman J."/>
            <person name="Henrissat B."/>
            <person name="Iturriaga E.A."/>
            <person name="Lang B.F."/>
            <person name="Lavin J.L."/>
            <person name="Lee S."/>
            <person name="Li W."/>
            <person name="Lindquist E."/>
            <person name="Lopez-Garcia S."/>
            <person name="Luque E.M."/>
            <person name="Marcos A.T."/>
            <person name="Martin J."/>
            <person name="McCluskey K."/>
            <person name="Medina H.R."/>
            <person name="Miralles-Duran A."/>
            <person name="Miyazaki A."/>
            <person name="Munoz-Torres E."/>
            <person name="Oguiza J.A."/>
            <person name="Ohm R."/>
            <person name="Olmedo M."/>
            <person name="Orejas M."/>
            <person name="Ortiz-Castellanos L."/>
            <person name="Pisabarro A.G."/>
            <person name="Rodriguez-Romero J."/>
            <person name="Ruiz-Herrera J."/>
            <person name="Ruiz-Vazquez R."/>
            <person name="Sanz C."/>
            <person name="Schackwitz W."/>
            <person name="Schmutz J."/>
            <person name="Shahriari M."/>
            <person name="Shelest E."/>
            <person name="Silva-Franco F."/>
            <person name="Soanes D."/>
            <person name="Syed K."/>
            <person name="Tagua V.G."/>
            <person name="Talbot N.J."/>
            <person name="Thon M."/>
            <person name="De vries R.P."/>
            <person name="Wiebenga A."/>
            <person name="Yadav J.S."/>
            <person name="Braun E.L."/>
            <person name="Baker S."/>
            <person name="Garre V."/>
            <person name="Horwitz B."/>
            <person name="Torres-Martinez S."/>
            <person name="Idnurm A."/>
            <person name="Herrera-Estrella A."/>
            <person name="Gabaldon T."/>
            <person name="Grigoriev I.V."/>
        </authorList>
    </citation>
    <scope>NUCLEOTIDE SEQUENCE [LARGE SCALE GENOMIC DNA]</scope>
    <source>
        <strain evidence="4">NRRL 1555(-)</strain>
    </source>
</reference>
<dbReference type="GO" id="GO:0006281">
    <property type="term" value="P:DNA repair"/>
    <property type="evidence" value="ECO:0007669"/>
    <property type="project" value="UniProtKB-KW"/>
</dbReference>
<accession>A0A167MEU0</accession>
<keyword evidence="1" id="KW-0547">Nucleotide-binding</keyword>
<dbReference type="OrthoDB" id="2286272at2759"/>
<feature type="domain" description="DNA helicase Pif1-like DEAD-box helicase" evidence="2">
    <location>
        <begin position="93"/>
        <end position="199"/>
    </location>
</feature>
<keyword evidence="1" id="KW-0227">DNA damage</keyword>
<organism evidence="3 4">
    <name type="scientific">Phycomyces blakesleeanus (strain ATCC 8743b / DSM 1359 / FGSC 10004 / NBRC 33097 / NRRL 1555)</name>
    <dbReference type="NCBI Taxonomy" id="763407"/>
    <lineage>
        <taxon>Eukaryota</taxon>
        <taxon>Fungi</taxon>
        <taxon>Fungi incertae sedis</taxon>
        <taxon>Mucoromycota</taxon>
        <taxon>Mucoromycotina</taxon>
        <taxon>Mucoromycetes</taxon>
        <taxon>Mucorales</taxon>
        <taxon>Phycomycetaceae</taxon>
        <taxon>Phycomyces</taxon>
    </lineage>
</organism>
<gene>
    <name evidence="3" type="ORF">PHYBLDRAFT_145966</name>
</gene>
<dbReference type="PANTHER" id="PTHR10492:SF57">
    <property type="entry name" value="ATP-DEPENDENT DNA HELICASE"/>
    <property type="match status" value="1"/>
</dbReference>
<sequence length="199" mass="22076">MIEDYLHLTRESSGTPALAPTQDMFDRCLWDIESHLSANSMSLMLFTGFVLSPMPDIQHFSLNGQDVQAIIQEQKDLCDQAQLLPDPDTLTFNNLQRRVYTTVLSAIEENVGTPRLYFANDPGGIGKTFVFNALLQKTRQQEKIALAVATSGIAALLLDCGHTAHSRFKIPVQVDLNSLCSINANSQTAQLIRRTELVI</sequence>
<comment type="similarity">
    <text evidence="1">Belongs to the helicase family.</text>
</comment>
<dbReference type="Gene3D" id="3.40.50.300">
    <property type="entry name" value="P-loop containing nucleotide triphosphate hydrolases"/>
    <property type="match status" value="1"/>
</dbReference>
<dbReference type="GO" id="GO:0000723">
    <property type="term" value="P:telomere maintenance"/>
    <property type="evidence" value="ECO:0007669"/>
    <property type="project" value="InterPro"/>
</dbReference>
<evidence type="ECO:0000313" key="3">
    <source>
        <dbReference type="EMBL" id="OAD72649.1"/>
    </source>
</evidence>
<dbReference type="EC" id="5.6.2.3" evidence="1"/>
<dbReference type="Proteomes" id="UP000077315">
    <property type="component" value="Unassembled WGS sequence"/>
</dbReference>
<proteinExistence type="inferred from homology"/>
<dbReference type="SUPFAM" id="SSF52540">
    <property type="entry name" value="P-loop containing nucleoside triphosphate hydrolases"/>
    <property type="match status" value="1"/>
</dbReference>
<keyword evidence="1" id="KW-0067">ATP-binding</keyword>